<dbReference type="Pfam" id="PF01266">
    <property type="entry name" value="DAO"/>
    <property type="match status" value="1"/>
</dbReference>
<proteinExistence type="predicted"/>
<dbReference type="EMBL" id="JBHUFV010000038">
    <property type="protein sequence ID" value="MFD1934947.1"/>
    <property type="molecule type" value="Genomic_DNA"/>
</dbReference>
<dbReference type="RefSeq" id="WP_379575059.1">
    <property type="nucleotide sequence ID" value="NZ_JBHUFV010000038.1"/>
</dbReference>
<evidence type="ECO:0000313" key="3">
    <source>
        <dbReference type="EMBL" id="MFD1934947.1"/>
    </source>
</evidence>
<keyword evidence="4" id="KW-1185">Reference proteome</keyword>
<dbReference type="PANTHER" id="PTHR13847:SF287">
    <property type="entry name" value="FAD-DEPENDENT OXIDOREDUCTASE DOMAIN-CONTAINING PROTEIN 1"/>
    <property type="match status" value="1"/>
</dbReference>
<dbReference type="GO" id="GO:0016491">
    <property type="term" value="F:oxidoreductase activity"/>
    <property type="evidence" value="ECO:0007669"/>
    <property type="project" value="UniProtKB-KW"/>
</dbReference>
<evidence type="ECO:0000313" key="4">
    <source>
        <dbReference type="Proteomes" id="UP001597368"/>
    </source>
</evidence>
<feature type="domain" description="FAD dependent oxidoreductase" evidence="2">
    <location>
        <begin position="6"/>
        <end position="336"/>
    </location>
</feature>
<organism evidence="3 4">
    <name type="scientific">Nonomuraea mangrovi</name>
    <dbReference type="NCBI Taxonomy" id="2316207"/>
    <lineage>
        <taxon>Bacteria</taxon>
        <taxon>Bacillati</taxon>
        <taxon>Actinomycetota</taxon>
        <taxon>Actinomycetes</taxon>
        <taxon>Streptosporangiales</taxon>
        <taxon>Streptosporangiaceae</taxon>
        <taxon>Nonomuraea</taxon>
    </lineage>
</organism>
<dbReference type="Proteomes" id="UP001597368">
    <property type="component" value="Unassembled WGS sequence"/>
</dbReference>
<dbReference type="Gene3D" id="3.30.9.10">
    <property type="entry name" value="D-Amino Acid Oxidase, subunit A, domain 2"/>
    <property type="match status" value="1"/>
</dbReference>
<name>A0ABW4T1Z8_9ACTN</name>
<evidence type="ECO:0000259" key="2">
    <source>
        <dbReference type="Pfam" id="PF01266"/>
    </source>
</evidence>
<evidence type="ECO:0000256" key="1">
    <source>
        <dbReference type="ARBA" id="ARBA00023002"/>
    </source>
</evidence>
<protein>
    <submittedName>
        <fullName evidence="3">NAD(P)/FAD-dependent oxidoreductase</fullName>
        <ecNumber evidence="3">1.-.-.-</ecNumber>
    </submittedName>
</protein>
<dbReference type="EC" id="1.-.-.-" evidence="3"/>
<dbReference type="PANTHER" id="PTHR13847">
    <property type="entry name" value="SARCOSINE DEHYDROGENASE-RELATED"/>
    <property type="match status" value="1"/>
</dbReference>
<accession>A0ABW4T1Z8</accession>
<reference evidence="4" key="1">
    <citation type="journal article" date="2019" name="Int. J. Syst. Evol. Microbiol.">
        <title>The Global Catalogue of Microorganisms (GCM) 10K type strain sequencing project: providing services to taxonomists for standard genome sequencing and annotation.</title>
        <authorList>
            <consortium name="The Broad Institute Genomics Platform"/>
            <consortium name="The Broad Institute Genome Sequencing Center for Infectious Disease"/>
            <person name="Wu L."/>
            <person name="Ma J."/>
        </authorList>
    </citation>
    <scope>NUCLEOTIDE SEQUENCE [LARGE SCALE GENOMIC DNA]</scope>
    <source>
        <strain evidence="4">ICMP 6774ER</strain>
    </source>
</reference>
<comment type="caution">
    <text evidence="3">The sequence shown here is derived from an EMBL/GenBank/DDBJ whole genome shotgun (WGS) entry which is preliminary data.</text>
</comment>
<dbReference type="Gene3D" id="3.50.50.60">
    <property type="entry name" value="FAD/NAD(P)-binding domain"/>
    <property type="match status" value="1"/>
</dbReference>
<dbReference type="InterPro" id="IPR036188">
    <property type="entry name" value="FAD/NAD-bd_sf"/>
</dbReference>
<dbReference type="InterPro" id="IPR006076">
    <property type="entry name" value="FAD-dep_OxRdtase"/>
</dbReference>
<sequence length="366" mass="38386">MRSAEVVIIGGGCVGTSTAHHLAARGCADVVLLEADTLGAGATSKAAGGIRLQHADELNARIVQRSLPEFLHFEELTGVPIGFKQVGYLFLLSSDEELDSFKRAVTAQQALGIPSEVVGLDTVRSMVPQVETAGLAGATFCPIEGYATPEAVVQGYAASARRGGAAVRVGCRVTGIRVHRDRVVGVDTEEGPIASRAVVCAAGVDSAGLARSAGFELPVHGQARAVHYSGGDGGVPATAPLTVDFASGFYFHREGTGLLFGGRERDLEDLSEPAVRRLPVLADLPIESSWWGYYDMSPDHNAMIGAAPVEGLYYATGFSGHGFQQSPAVGEHLAQLALKQEPTLDLTPLSADRFLLGAPRPEKFVI</sequence>
<keyword evidence="1 3" id="KW-0560">Oxidoreductase</keyword>
<dbReference type="SUPFAM" id="SSF51905">
    <property type="entry name" value="FAD/NAD(P)-binding domain"/>
    <property type="match status" value="1"/>
</dbReference>
<gene>
    <name evidence="3" type="ORF">ACFSKW_26085</name>
</gene>